<keyword evidence="2" id="KW-1185">Reference proteome</keyword>
<sequence length="87" mass="9867">MCCLLQSYVSNADPIDTSVVEMISVPTAMKQLESSGYYDFRMIKVERKHNEIVVKARNKAGEHVELEMDLYSGAIINEQANNTEIQQ</sequence>
<evidence type="ECO:0008006" key="3">
    <source>
        <dbReference type="Google" id="ProtNLM"/>
    </source>
</evidence>
<evidence type="ECO:0000313" key="2">
    <source>
        <dbReference type="Proteomes" id="UP000196485"/>
    </source>
</evidence>
<reference evidence="2" key="1">
    <citation type="submission" date="2017-06" db="EMBL/GenBank/DDBJ databases">
        <authorList>
            <person name="Rodrigo-Torres L."/>
            <person name="Arahal R. D."/>
            <person name="Lucena T."/>
        </authorList>
    </citation>
    <scope>NUCLEOTIDE SEQUENCE [LARGE SCALE GENOMIC DNA]</scope>
    <source>
        <strain evidence="2">type strain: CECT 9192</strain>
    </source>
</reference>
<dbReference type="Proteomes" id="UP000196485">
    <property type="component" value="Unassembled WGS sequence"/>
</dbReference>
<dbReference type="AlphaFoldDB" id="A0A1Y6KXP9"/>
<dbReference type="EMBL" id="FYAH01000002">
    <property type="protein sequence ID" value="SMY15847.1"/>
    <property type="molecule type" value="Genomic_DNA"/>
</dbReference>
<accession>A0A1Y6KXP9</accession>
<gene>
    <name evidence="1" type="ORF">PAQU9191_01078</name>
</gene>
<evidence type="ECO:0000313" key="1">
    <source>
        <dbReference type="EMBL" id="SMY15847.1"/>
    </source>
</evidence>
<proteinExistence type="predicted"/>
<name>A0A1Y6KXP9_9GAMM</name>
<protein>
    <recommendedName>
        <fullName evidence="3">PepSY domain-containing protein</fullName>
    </recommendedName>
</protein>
<organism evidence="1 2">
    <name type="scientific">Photobacterium aquimaris</name>
    <dbReference type="NCBI Taxonomy" id="512643"/>
    <lineage>
        <taxon>Bacteria</taxon>
        <taxon>Pseudomonadati</taxon>
        <taxon>Pseudomonadota</taxon>
        <taxon>Gammaproteobacteria</taxon>
        <taxon>Vibrionales</taxon>
        <taxon>Vibrionaceae</taxon>
        <taxon>Photobacterium</taxon>
    </lineage>
</organism>